<accession>A0A4Q7VWU2</accession>
<evidence type="ECO:0000313" key="2">
    <source>
        <dbReference type="Proteomes" id="UP000293671"/>
    </source>
</evidence>
<evidence type="ECO:0000313" key="1">
    <source>
        <dbReference type="EMBL" id="RZU00918.1"/>
    </source>
</evidence>
<protein>
    <submittedName>
        <fullName evidence="1">Uncharacterized protein</fullName>
    </submittedName>
</protein>
<sequence>MSSITKPKRALLAYCALADRIHQSNAGMFGALVPFFAPICREFAGRMFDAAAFSNAVASLYGMRIPRLAVLGMAEQLEGQGLLVPVVGKARGTVYQYAAVSVGEDAPEVPGVTEREIDSVLHQFVESCRADPLFTDETEQRLQEEFLDRLLNAESMRLLARKEASVAAKASSKTLALRRAESDPKEQRGLRLDFHAAQFLVDLRDSQPTLFDRVSDIAFASMAAEALACFSEPAVDKKDLGGLEIYLDSPLLLDVLGVNVDYSVYGTELLAMVSSSGAQPAVFDDCIVEAESVVSGQLASLRSGNSRIGYFGASAKPHVLSALKGNIGSRAAAVGISVKQDPQLDLMRRSKNTVGDIQAELSRRMAHWPNDEARTHDERSVWALLRIRDANTLCTRICDSKAVFITRNTALAQAANDAWRTWLTAAAKQSVNAANRWAPVALSDKQLAGYLWLRSGEGNGQMSRARLLAHCSAAIRPRPDVKARAYNLVLDLHGKAEADHVAALLEDREGERALMRATRADPEDVTPERLPYIIEQVKLAAGEFAAAVAREEAEQKLIAQKEEGEQQLTALQVAHEEQLARIASDNAKAQKENAKGVEKLHAELAQRDHESTQLEGRVDALSQQLLSRERSDLAEQLHALSQGLAAGVGVFKRVRWLLVFLFSSVAALATALGVEWPFFGQVASFAVTAFGFWFVPEALGRPTRWVAMRETRTSVHRIHPRLAMPKDIPDFNSGTWSAIDTLKQKLDGLGSDTGPVARTAAVHFSQ</sequence>
<reference evidence="1 2" key="1">
    <citation type="submission" date="2019-02" db="EMBL/GenBank/DDBJ databases">
        <title>Genomic Encyclopedia of Type Strains, Phase IV (KMG-IV): sequencing the most valuable type-strain genomes for metagenomic binning, comparative biology and taxonomic classification.</title>
        <authorList>
            <person name="Goeker M."/>
        </authorList>
    </citation>
    <scope>NUCLEOTIDE SEQUENCE [LARGE SCALE GENOMIC DNA]</scope>
    <source>
        <strain evidence="1 2">DSM 19570</strain>
    </source>
</reference>
<name>A0A4Q7VWU2_9BURK</name>
<proteinExistence type="predicted"/>
<dbReference type="Proteomes" id="UP000293671">
    <property type="component" value="Unassembled WGS sequence"/>
</dbReference>
<comment type="caution">
    <text evidence="1">The sequence shown here is derived from an EMBL/GenBank/DDBJ whole genome shotgun (WGS) entry which is preliminary data.</text>
</comment>
<gene>
    <name evidence="1" type="ORF">EV670_1631</name>
</gene>
<dbReference type="AlphaFoldDB" id="A0A4Q7VWU2"/>
<dbReference type="EMBL" id="SHKP01000005">
    <property type="protein sequence ID" value="RZU00918.1"/>
    <property type="molecule type" value="Genomic_DNA"/>
</dbReference>
<keyword evidence="2" id="KW-1185">Reference proteome</keyword>
<organism evidence="1 2">
    <name type="scientific">Rivibacter subsaxonicus</name>
    <dbReference type="NCBI Taxonomy" id="457575"/>
    <lineage>
        <taxon>Bacteria</taxon>
        <taxon>Pseudomonadati</taxon>
        <taxon>Pseudomonadota</taxon>
        <taxon>Betaproteobacteria</taxon>
        <taxon>Burkholderiales</taxon>
        <taxon>Rivibacter</taxon>
    </lineage>
</organism>
<dbReference type="OrthoDB" id="9147585at2"/>
<dbReference type="RefSeq" id="WP_130431344.1">
    <property type="nucleotide sequence ID" value="NZ_SHKP01000005.1"/>
</dbReference>